<sequence>MTTKIIFFMTGVTGYIGGTVLEQFLSHPNTSSFHITALVRSSEKAEKLKKFGVEPILGSLSNLQLLEDSAANADVVLAMADCDDLRGAEATLRGIKRRFEQTGKAPIFINTSGTGVLSDNSGGLKPTETIYDDLNPDQIETLPITQMHRPVDLAIVNADKEGYAKTYIILPSTVYGLSSGRLADAGLHNRQSIRIPCLISAFLDRGRAGMVGEGKNLWPNVEIHEQADLYIKLYDAIVDGKNPALGHGREGFYFGASGEHLLYDLSLHLGAVLVELGKATEKEPTSFKKEEMAKYFGSLDFLGSNSRCVANRSKAIGWAPKKTAKDLFASLKPEVEMILKTGHSSSFLDESFLREDLST</sequence>
<protein>
    <recommendedName>
        <fullName evidence="1">NmrA-like domain-containing protein</fullName>
    </recommendedName>
</protein>
<dbReference type="Gene3D" id="3.40.50.720">
    <property type="entry name" value="NAD(P)-binding Rossmann-like Domain"/>
    <property type="match status" value="1"/>
</dbReference>
<dbReference type="Pfam" id="PF05368">
    <property type="entry name" value="NmrA"/>
    <property type="match status" value="1"/>
</dbReference>
<dbReference type="InterPro" id="IPR036291">
    <property type="entry name" value="NAD(P)-bd_dom_sf"/>
</dbReference>
<evidence type="ECO:0000313" key="2">
    <source>
        <dbReference type="EMBL" id="KAK0453752.1"/>
    </source>
</evidence>
<dbReference type="Proteomes" id="UP001175226">
    <property type="component" value="Unassembled WGS sequence"/>
</dbReference>
<dbReference type="AlphaFoldDB" id="A0AA39N0T5"/>
<accession>A0AA39N0T5</accession>
<proteinExistence type="predicted"/>
<dbReference type="PANTHER" id="PTHR48079">
    <property type="entry name" value="PROTEIN YEEZ"/>
    <property type="match status" value="1"/>
</dbReference>
<dbReference type="PANTHER" id="PTHR48079:SF6">
    <property type="entry name" value="NAD(P)-BINDING DOMAIN-CONTAINING PROTEIN-RELATED"/>
    <property type="match status" value="1"/>
</dbReference>
<dbReference type="GO" id="GO:0005737">
    <property type="term" value="C:cytoplasm"/>
    <property type="evidence" value="ECO:0007669"/>
    <property type="project" value="TreeGrafter"/>
</dbReference>
<keyword evidence="3" id="KW-1185">Reference proteome</keyword>
<organism evidence="2 3">
    <name type="scientific">Armillaria borealis</name>
    <dbReference type="NCBI Taxonomy" id="47425"/>
    <lineage>
        <taxon>Eukaryota</taxon>
        <taxon>Fungi</taxon>
        <taxon>Dikarya</taxon>
        <taxon>Basidiomycota</taxon>
        <taxon>Agaricomycotina</taxon>
        <taxon>Agaricomycetes</taxon>
        <taxon>Agaricomycetidae</taxon>
        <taxon>Agaricales</taxon>
        <taxon>Marasmiineae</taxon>
        <taxon>Physalacriaceae</taxon>
        <taxon>Armillaria</taxon>
    </lineage>
</organism>
<dbReference type="GO" id="GO:0004029">
    <property type="term" value="F:aldehyde dehydrogenase (NAD+) activity"/>
    <property type="evidence" value="ECO:0007669"/>
    <property type="project" value="TreeGrafter"/>
</dbReference>
<evidence type="ECO:0000313" key="3">
    <source>
        <dbReference type="Proteomes" id="UP001175226"/>
    </source>
</evidence>
<feature type="domain" description="NmrA-like" evidence="1">
    <location>
        <begin position="9"/>
        <end position="81"/>
    </location>
</feature>
<name>A0AA39N0T5_9AGAR</name>
<comment type="caution">
    <text evidence="2">The sequence shown here is derived from an EMBL/GenBank/DDBJ whole genome shotgun (WGS) entry which is preliminary data.</text>
</comment>
<dbReference type="InterPro" id="IPR008030">
    <property type="entry name" value="NmrA-like"/>
</dbReference>
<dbReference type="SUPFAM" id="SSF51735">
    <property type="entry name" value="NAD(P)-binding Rossmann-fold domains"/>
    <property type="match status" value="1"/>
</dbReference>
<reference evidence="2" key="1">
    <citation type="submission" date="2023-06" db="EMBL/GenBank/DDBJ databases">
        <authorList>
            <consortium name="Lawrence Berkeley National Laboratory"/>
            <person name="Ahrendt S."/>
            <person name="Sahu N."/>
            <person name="Indic B."/>
            <person name="Wong-Bajracharya J."/>
            <person name="Merenyi Z."/>
            <person name="Ke H.-M."/>
            <person name="Monk M."/>
            <person name="Kocsube S."/>
            <person name="Drula E."/>
            <person name="Lipzen A."/>
            <person name="Balint B."/>
            <person name="Henrissat B."/>
            <person name="Andreopoulos B."/>
            <person name="Martin F.M."/>
            <person name="Harder C.B."/>
            <person name="Rigling D."/>
            <person name="Ford K.L."/>
            <person name="Foster G.D."/>
            <person name="Pangilinan J."/>
            <person name="Papanicolaou A."/>
            <person name="Barry K."/>
            <person name="LaButti K."/>
            <person name="Viragh M."/>
            <person name="Koriabine M."/>
            <person name="Yan M."/>
            <person name="Riley R."/>
            <person name="Champramary S."/>
            <person name="Plett K.L."/>
            <person name="Tsai I.J."/>
            <person name="Slot J."/>
            <person name="Sipos G."/>
            <person name="Plett J."/>
            <person name="Nagy L.G."/>
            <person name="Grigoriev I.V."/>
        </authorList>
    </citation>
    <scope>NUCLEOTIDE SEQUENCE</scope>
    <source>
        <strain evidence="2">FPL87.14</strain>
    </source>
</reference>
<dbReference type="InterPro" id="IPR051783">
    <property type="entry name" value="NAD(P)-dependent_oxidoreduct"/>
</dbReference>
<gene>
    <name evidence="2" type="ORF">EV421DRAFT_706725</name>
</gene>
<dbReference type="EMBL" id="JAUEPT010000003">
    <property type="protein sequence ID" value="KAK0453752.1"/>
    <property type="molecule type" value="Genomic_DNA"/>
</dbReference>
<evidence type="ECO:0000259" key="1">
    <source>
        <dbReference type="Pfam" id="PF05368"/>
    </source>
</evidence>